<comment type="caution">
    <text evidence="9">The sequence shown here is derived from an EMBL/GenBank/DDBJ whole genome shotgun (WGS) entry which is preliminary data.</text>
</comment>
<comment type="subcellular location">
    <subcellularLocation>
        <location evidence="1">Cell membrane</location>
        <topology evidence="1">Lipid-anchor</topology>
        <topology evidence="1">GPI-anchor</topology>
    </subcellularLocation>
</comment>
<evidence type="ECO:0000256" key="4">
    <source>
        <dbReference type="ARBA" id="ARBA00023136"/>
    </source>
</evidence>
<feature type="coiled-coil region" evidence="7">
    <location>
        <begin position="30"/>
        <end position="57"/>
    </location>
</feature>
<evidence type="ECO:0000256" key="7">
    <source>
        <dbReference type="SAM" id="Coils"/>
    </source>
</evidence>
<keyword evidence="4" id="KW-0472">Membrane</keyword>
<proteinExistence type="predicted"/>
<gene>
    <name evidence="9" type="ORF">TCIL3000_0_11350</name>
</gene>
<evidence type="ECO:0000313" key="9">
    <source>
        <dbReference type="EMBL" id="CCD16186.1"/>
    </source>
</evidence>
<keyword evidence="3" id="KW-0336">GPI-anchor</keyword>
<keyword evidence="6" id="KW-0449">Lipoprotein</keyword>
<accession>F9WFV6</accession>
<keyword evidence="2" id="KW-1003">Cell membrane</keyword>
<organism evidence="9 10">
    <name type="scientific">Trypanosoma congolense (strain IL3000)</name>
    <dbReference type="NCBI Taxonomy" id="1068625"/>
    <lineage>
        <taxon>Eukaryota</taxon>
        <taxon>Discoba</taxon>
        <taxon>Euglenozoa</taxon>
        <taxon>Kinetoplastea</taxon>
        <taxon>Metakinetoplastina</taxon>
        <taxon>Trypanosomatida</taxon>
        <taxon>Trypanosomatidae</taxon>
        <taxon>Trypanosoma</taxon>
        <taxon>Nannomonas</taxon>
    </lineage>
</organism>
<evidence type="ECO:0000256" key="5">
    <source>
        <dbReference type="ARBA" id="ARBA00023180"/>
    </source>
</evidence>
<evidence type="ECO:0000256" key="1">
    <source>
        <dbReference type="ARBA" id="ARBA00004609"/>
    </source>
</evidence>
<dbReference type="SUPFAM" id="SSF58087">
    <property type="entry name" value="Variant surface glycoprotein (N-terminal domain)"/>
    <property type="match status" value="1"/>
</dbReference>
<feature type="domain" description="Trypanosome variant surface glycoprotein A-type N-terminal" evidence="8">
    <location>
        <begin position="17"/>
        <end position="91"/>
    </location>
</feature>
<reference evidence="10" key="1">
    <citation type="submission" date="2011-07" db="EMBL/GenBank/DDBJ databases">
        <title>Divergent evolution of antigenic variation in African trypanosomes.</title>
        <authorList>
            <person name="Jackson A.P."/>
            <person name="Berry A."/>
            <person name="Allison H.C."/>
            <person name="Burton P."/>
            <person name="Anderson J."/>
            <person name="Aslett M."/>
            <person name="Brown R."/>
            <person name="Corton N."/>
            <person name="Harris D."/>
            <person name="Hauser H."/>
            <person name="Gamble J."/>
            <person name="Gilderthorp R."/>
            <person name="McQuillan J."/>
            <person name="Quail M.A."/>
            <person name="Sanders M."/>
            <person name="Van Tonder A."/>
            <person name="Ginger M.L."/>
            <person name="Donelson J.E."/>
            <person name="Field M.C."/>
            <person name="Barry J.D."/>
            <person name="Berriman M."/>
            <person name="Hertz-Fowler C."/>
        </authorList>
    </citation>
    <scope>NUCLEOTIDE SEQUENCE [LARGE SCALE GENOMIC DNA]</scope>
    <source>
        <strain evidence="10">IL3000</strain>
    </source>
</reference>
<evidence type="ECO:0000259" key="8">
    <source>
        <dbReference type="Pfam" id="PF00913"/>
    </source>
</evidence>
<evidence type="ECO:0000256" key="6">
    <source>
        <dbReference type="ARBA" id="ARBA00023288"/>
    </source>
</evidence>
<dbReference type="GO" id="GO:0005886">
    <property type="term" value="C:plasma membrane"/>
    <property type="evidence" value="ECO:0007669"/>
    <property type="project" value="UniProtKB-SubCell"/>
</dbReference>
<dbReference type="Pfam" id="PF00913">
    <property type="entry name" value="Trypan_glycop"/>
    <property type="match status" value="1"/>
</dbReference>
<dbReference type="GO" id="GO:0042783">
    <property type="term" value="P:symbiont-mediated evasion of host immune response"/>
    <property type="evidence" value="ECO:0007669"/>
    <property type="project" value="InterPro"/>
</dbReference>
<dbReference type="AlphaFoldDB" id="F9WFV6"/>
<dbReference type="GO" id="GO:0098552">
    <property type="term" value="C:side of membrane"/>
    <property type="evidence" value="ECO:0007669"/>
    <property type="project" value="UniProtKB-KW"/>
</dbReference>
<sequence>MKLLEWQSKFIQSKSKGSDTEACKITGLLFRQVRKEIEKARAEVEKFEEEASKAAAFAVNSAGRLDEFITVFANAKGSDSSYFCLGDGSAAKPEDSRDCFSGTDFREESLDDIRESASAQEPNFFSAIKSIKYSKLSSHFT</sequence>
<evidence type="ECO:0000256" key="3">
    <source>
        <dbReference type="ARBA" id="ARBA00022622"/>
    </source>
</evidence>
<protein>
    <recommendedName>
        <fullName evidence="8">Trypanosome variant surface glycoprotein A-type N-terminal domain-containing protein</fullName>
    </recommendedName>
</protein>
<name>F9WFV6_TRYCI</name>
<evidence type="ECO:0000313" key="10">
    <source>
        <dbReference type="Proteomes" id="UP000000702"/>
    </source>
</evidence>
<dbReference type="Gene3D" id="3.90.150.10">
    <property type="entry name" value="Variant Surface Glycoprotein, subunit A domain 1"/>
    <property type="match status" value="1"/>
</dbReference>
<keyword evidence="10" id="KW-1185">Reference proteome</keyword>
<dbReference type="InterPro" id="IPR001812">
    <property type="entry name" value="Trypano_VSG_A_N_dom"/>
</dbReference>
<keyword evidence="5" id="KW-0325">Glycoprotein</keyword>
<dbReference type="Proteomes" id="UP000000702">
    <property type="component" value="Unassembled WGS sequence"/>
</dbReference>
<reference evidence="9 10" key="2">
    <citation type="journal article" date="2012" name="Proc. Natl. Acad. Sci. U.S.A.">
        <title>Antigenic diversity is generated by distinct evolutionary mechanisms in African trypanosome species.</title>
        <authorList>
            <person name="Jackson A.P."/>
            <person name="Berry A."/>
            <person name="Aslett M."/>
            <person name="Allison H.C."/>
            <person name="Burton P."/>
            <person name="Vavrova-Anderson J."/>
            <person name="Brown R."/>
            <person name="Browne H."/>
            <person name="Corton N."/>
            <person name="Hauser H."/>
            <person name="Gamble J."/>
            <person name="Gilderthorp R."/>
            <person name="Marcello L."/>
            <person name="McQuillan J."/>
            <person name="Otto T.D."/>
            <person name="Quail M.A."/>
            <person name="Sanders M.J."/>
            <person name="van Tonder A."/>
            <person name="Ginger M.L."/>
            <person name="Field M.C."/>
            <person name="Barry J.D."/>
            <person name="Hertz-Fowler C."/>
            <person name="Berriman M."/>
        </authorList>
    </citation>
    <scope>NUCLEOTIDE SEQUENCE [LARGE SCALE GENOMIC DNA]</scope>
    <source>
        <strain evidence="9 10">IL3000</strain>
    </source>
</reference>
<keyword evidence="7" id="KW-0175">Coiled coil</keyword>
<dbReference type="EMBL" id="CAEQ01002190">
    <property type="protein sequence ID" value="CCD16186.1"/>
    <property type="molecule type" value="Genomic_DNA"/>
</dbReference>
<evidence type="ECO:0000256" key="2">
    <source>
        <dbReference type="ARBA" id="ARBA00022475"/>
    </source>
</evidence>